<sequence length="130" mass="13625">MNNEPLDPTRSTPVTSEKPQSGTILSGAENRIYDFAEDAKVEIAKSMNGLVVSAHNWAANLDSMAGAPVGDLARQAADLLGSIQRGLEEKPVSELVADGEALIRRQPGIALGVAVAGGFLLARMVRSGKE</sequence>
<keyword evidence="3" id="KW-1185">Reference proteome</keyword>
<reference evidence="2 3" key="1">
    <citation type="submission" date="2020-08" db="EMBL/GenBank/DDBJ databases">
        <title>Genomic Encyclopedia of Type Strains, Phase IV (KMG-IV): sequencing the most valuable type-strain genomes for metagenomic binning, comparative biology and taxonomic classification.</title>
        <authorList>
            <person name="Goeker M."/>
        </authorList>
    </citation>
    <scope>NUCLEOTIDE SEQUENCE [LARGE SCALE GENOMIC DNA]</scope>
    <source>
        <strain evidence="2 3">DSM 102189</strain>
    </source>
</reference>
<feature type="region of interest" description="Disordered" evidence="1">
    <location>
        <begin position="1"/>
        <end position="23"/>
    </location>
</feature>
<dbReference type="Proteomes" id="UP000538147">
    <property type="component" value="Unassembled WGS sequence"/>
</dbReference>
<protein>
    <recommendedName>
        <fullName evidence="4">DUF883 domain-containing protein</fullName>
    </recommendedName>
</protein>
<proteinExistence type="predicted"/>
<evidence type="ECO:0000313" key="2">
    <source>
        <dbReference type="EMBL" id="MBB6225922.1"/>
    </source>
</evidence>
<evidence type="ECO:0008006" key="4">
    <source>
        <dbReference type="Google" id="ProtNLM"/>
    </source>
</evidence>
<evidence type="ECO:0000256" key="1">
    <source>
        <dbReference type="SAM" id="MobiDB-lite"/>
    </source>
</evidence>
<organism evidence="2 3">
    <name type="scientific">Polymorphobacter multimanifer</name>
    <dbReference type="NCBI Taxonomy" id="1070431"/>
    <lineage>
        <taxon>Bacteria</taxon>
        <taxon>Pseudomonadati</taxon>
        <taxon>Pseudomonadota</taxon>
        <taxon>Alphaproteobacteria</taxon>
        <taxon>Sphingomonadales</taxon>
        <taxon>Sphingosinicellaceae</taxon>
        <taxon>Polymorphobacter</taxon>
    </lineage>
</organism>
<gene>
    <name evidence="2" type="ORF">FHS79_000073</name>
</gene>
<comment type="caution">
    <text evidence="2">The sequence shown here is derived from an EMBL/GenBank/DDBJ whole genome shotgun (WGS) entry which is preliminary data.</text>
</comment>
<dbReference type="EMBL" id="JACIIV010000001">
    <property type="protein sequence ID" value="MBB6225922.1"/>
    <property type="molecule type" value="Genomic_DNA"/>
</dbReference>
<dbReference type="RefSeq" id="WP_184193628.1">
    <property type="nucleotide sequence ID" value="NZ_JACIIV010000001.1"/>
</dbReference>
<accession>A0A841L9U1</accession>
<evidence type="ECO:0000313" key="3">
    <source>
        <dbReference type="Proteomes" id="UP000538147"/>
    </source>
</evidence>
<name>A0A841L9U1_9SPHN</name>
<dbReference type="AlphaFoldDB" id="A0A841L9U1"/>